<dbReference type="PANTHER" id="PTHR43280:SF2">
    <property type="entry name" value="HTH-TYPE TRANSCRIPTIONAL REGULATOR EXSA"/>
    <property type="match status" value="1"/>
</dbReference>
<feature type="domain" description="HTH araC/xylS-type" evidence="4">
    <location>
        <begin position="188"/>
        <end position="286"/>
    </location>
</feature>
<keyword evidence="6" id="KW-1185">Reference proteome</keyword>
<dbReference type="InterPro" id="IPR037923">
    <property type="entry name" value="HTH-like"/>
</dbReference>
<dbReference type="SUPFAM" id="SSF51215">
    <property type="entry name" value="Regulatory protein AraC"/>
    <property type="match status" value="1"/>
</dbReference>
<dbReference type="InterPro" id="IPR018062">
    <property type="entry name" value="HTH_AraC-typ_CS"/>
</dbReference>
<dbReference type="Proteomes" id="UP000616779">
    <property type="component" value="Unassembled WGS sequence"/>
</dbReference>
<evidence type="ECO:0000313" key="6">
    <source>
        <dbReference type="Proteomes" id="UP000616779"/>
    </source>
</evidence>
<name>A0ABX1Y772_9BACL</name>
<protein>
    <submittedName>
        <fullName evidence="5">Helix-turn-helix domain-containing protein</fullName>
    </submittedName>
</protein>
<reference evidence="5 6" key="1">
    <citation type="submission" date="2019-10" db="EMBL/GenBank/DDBJ databases">
        <title>Description of Paenibacillus terrestris sp. nov.</title>
        <authorList>
            <person name="Carlier A."/>
            <person name="Qi S."/>
        </authorList>
    </citation>
    <scope>NUCLEOTIDE SEQUENCE [LARGE SCALE GENOMIC DNA]</scope>
    <source>
        <strain evidence="5 6">LMG 31458</strain>
    </source>
</reference>
<dbReference type="CDD" id="cd06986">
    <property type="entry name" value="cupin_MmsR-like_N"/>
    <property type="match status" value="1"/>
</dbReference>
<keyword evidence="1" id="KW-0805">Transcription regulation</keyword>
<organism evidence="5 6">
    <name type="scientific">Paenibacillus phytorum</name>
    <dbReference type="NCBI Taxonomy" id="2654977"/>
    <lineage>
        <taxon>Bacteria</taxon>
        <taxon>Bacillati</taxon>
        <taxon>Bacillota</taxon>
        <taxon>Bacilli</taxon>
        <taxon>Bacillales</taxon>
        <taxon>Paenibacillaceae</taxon>
        <taxon>Paenibacillus</taxon>
    </lineage>
</organism>
<dbReference type="EMBL" id="WHOA01000220">
    <property type="protein sequence ID" value="NOU75694.1"/>
    <property type="molecule type" value="Genomic_DNA"/>
</dbReference>
<dbReference type="RefSeq" id="WP_171647576.1">
    <property type="nucleotide sequence ID" value="NZ_WHOA01000220.1"/>
</dbReference>
<evidence type="ECO:0000256" key="3">
    <source>
        <dbReference type="ARBA" id="ARBA00023163"/>
    </source>
</evidence>
<comment type="caution">
    <text evidence="5">The sequence shown here is derived from an EMBL/GenBank/DDBJ whole genome shotgun (WGS) entry which is preliminary data.</text>
</comment>
<dbReference type="InterPro" id="IPR018060">
    <property type="entry name" value="HTH_AraC"/>
</dbReference>
<gene>
    <name evidence="5" type="ORF">GC098_30710</name>
</gene>
<dbReference type="Pfam" id="PF02311">
    <property type="entry name" value="AraC_binding"/>
    <property type="match status" value="1"/>
</dbReference>
<dbReference type="Pfam" id="PF12833">
    <property type="entry name" value="HTH_18"/>
    <property type="match status" value="1"/>
</dbReference>
<sequence length="291" mass="33978">MTTHKENFTTAWSEDSIRFISSPSVFAKSTLYHVQEIGHFRTLPGYFTEREQLDSYLIVYTIKGKGRLKYQGKSYILQPQQVFFIHCEDYHYYETDPLQPWEILWVHLHGSSTSGYYEQFAANNEPVQQLSPESPLPAVLRQILHIQQQKTARTELISSKLLVELLTELLLSSQNLILSDADKPSYIEDICQMLERRFNESISLDQLAHDHAVSKYHLAKQFKRYTGYSPHEFLISIRMTHAKERLKYSDMPVSEIAASVGIDNVSHFINLFKDRTGDTPLAYRKKWQRPR</sequence>
<evidence type="ECO:0000313" key="5">
    <source>
        <dbReference type="EMBL" id="NOU75694.1"/>
    </source>
</evidence>
<dbReference type="SMART" id="SM00342">
    <property type="entry name" value="HTH_ARAC"/>
    <property type="match status" value="1"/>
</dbReference>
<evidence type="ECO:0000259" key="4">
    <source>
        <dbReference type="PROSITE" id="PS01124"/>
    </source>
</evidence>
<dbReference type="SUPFAM" id="SSF46689">
    <property type="entry name" value="Homeodomain-like"/>
    <property type="match status" value="2"/>
</dbReference>
<accession>A0ABX1Y772</accession>
<evidence type="ECO:0000256" key="1">
    <source>
        <dbReference type="ARBA" id="ARBA00023015"/>
    </source>
</evidence>
<dbReference type="PROSITE" id="PS01124">
    <property type="entry name" value="HTH_ARAC_FAMILY_2"/>
    <property type="match status" value="1"/>
</dbReference>
<dbReference type="PANTHER" id="PTHR43280">
    <property type="entry name" value="ARAC-FAMILY TRANSCRIPTIONAL REGULATOR"/>
    <property type="match status" value="1"/>
</dbReference>
<dbReference type="PROSITE" id="PS00041">
    <property type="entry name" value="HTH_ARAC_FAMILY_1"/>
    <property type="match status" value="1"/>
</dbReference>
<dbReference type="Gene3D" id="1.10.10.60">
    <property type="entry name" value="Homeodomain-like"/>
    <property type="match status" value="2"/>
</dbReference>
<dbReference type="InterPro" id="IPR003313">
    <property type="entry name" value="AraC-bd"/>
</dbReference>
<dbReference type="Gene3D" id="2.60.120.280">
    <property type="entry name" value="Regulatory protein AraC"/>
    <property type="match status" value="1"/>
</dbReference>
<keyword evidence="2" id="KW-0238">DNA-binding</keyword>
<evidence type="ECO:0000256" key="2">
    <source>
        <dbReference type="ARBA" id="ARBA00023125"/>
    </source>
</evidence>
<keyword evidence="3" id="KW-0804">Transcription</keyword>
<proteinExistence type="predicted"/>
<dbReference type="InterPro" id="IPR009057">
    <property type="entry name" value="Homeodomain-like_sf"/>
</dbReference>